<proteinExistence type="predicted"/>
<reference evidence="1" key="1">
    <citation type="journal article" date="2020" name="Fungal Divers.">
        <title>Resolving the Mortierellaceae phylogeny through synthesis of multi-gene phylogenetics and phylogenomics.</title>
        <authorList>
            <person name="Vandepol N."/>
            <person name="Liber J."/>
            <person name="Desiro A."/>
            <person name="Na H."/>
            <person name="Kennedy M."/>
            <person name="Barry K."/>
            <person name="Grigoriev I.V."/>
            <person name="Miller A.N."/>
            <person name="O'Donnell K."/>
            <person name="Stajich J.E."/>
            <person name="Bonito G."/>
        </authorList>
    </citation>
    <scope>NUCLEOTIDE SEQUENCE</scope>
    <source>
        <strain evidence="1">KOD1015</strain>
    </source>
</reference>
<keyword evidence="2" id="KW-1185">Reference proteome</keyword>
<protein>
    <submittedName>
        <fullName evidence="1">Uncharacterized protein</fullName>
    </submittedName>
</protein>
<gene>
    <name evidence="1" type="ORF">BGW38_009683</name>
</gene>
<comment type="caution">
    <text evidence="1">The sequence shown here is derived from an EMBL/GenBank/DDBJ whole genome shotgun (WGS) entry which is preliminary data.</text>
</comment>
<organism evidence="1 2">
    <name type="scientific">Lunasporangiospora selenospora</name>
    <dbReference type="NCBI Taxonomy" id="979761"/>
    <lineage>
        <taxon>Eukaryota</taxon>
        <taxon>Fungi</taxon>
        <taxon>Fungi incertae sedis</taxon>
        <taxon>Mucoromycota</taxon>
        <taxon>Mortierellomycotina</taxon>
        <taxon>Mortierellomycetes</taxon>
        <taxon>Mortierellales</taxon>
        <taxon>Mortierellaceae</taxon>
        <taxon>Lunasporangiospora</taxon>
    </lineage>
</organism>
<dbReference type="InterPro" id="IPR035992">
    <property type="entry name" value="Ricin_B-like_lectins"/>
</dbReference>
<evidence type="ECO:0000313" key="1">
    <source>
        <dbReference type="EMBL" id="KAF9583354.1"/>
    </source>
</evidence>
<dbReference type="Gene3D" id="2.80.10.50">
    <property type="match status" value="1"/>
</dbReference>
<sequence>MPKERGDSQRWHVSYEEDDVVSIRSIRSGLYLSIPQAPFPGEVLVVSDNEQRWKVQKTDQDQFFIETMEKFDGTRLMIDEAYGSIYPRLAALDLPRKGGDQAWSFQKVDDNPRYYRRPYRQTGFYHY</sequence>
<dbReference type="EMBL" id="JAABOA010000726">
    <property type="protein sequence ID" value="KAF9583354.1"/>
    <property type="molecule type" value="Genomic_DNA"/>
</dbReference>
<accession>A0A9P6FXS4</accession>
<dbReference type="Proteomes" id="UP000780801">
    <property type="component" value="Unassembled WGS sequence"/>
</dbReference>
<evidence type="ECO:0000313" key="2">
    <source>
        <dbReference type="Proteomes" id="UP000780801"/>
    </source>
</evidence>
<dbReference type="OrthoDB" id="2360140at2759"/>
<dbReference type="AlphaFoldDB" id="A0A9P6FXS4"/>
<dbReference type="SUPFAM" id="SSF50370">
    <property type="entry name" value="Ricin B-like lectins"/>
    <property type="match status" value="1"/>
</dbReference>
<name>A0A9P6FXS4_9FUNG</name>